<dbReference type="Pfam" id="PF06891">
    <property type="entry name" value="P2_Phage_GpR"/>
    <property type="match status" value="1"/>
</dbReference>
<comment type="caution">
    <text evidence="1">The sequence shown here is derived from an EMBL/GenBank/DDBJ whole genome shotgun (WGS) entry which is preliminary data.</text>
</comment>
<organism evidence="1 2">
    <name type="scientific">Agitococcus lubricus</name>
    <dbReference type="NCBI Taxonomy" id="1077255"/>
    <lineage>
        <taxon>Bacteria</taxon>
        <taxon>Pseudomonadati</taxon>
        <taxon>Pseudomonadota</taxon>
        <taxon>Gammaproteobacteria</taxon>
        <taxon>Moraxellales</taxon>
        <taxon>Moraxellaceae</taxon>
        <taxon>Agitococcus</taxon>
    </lineage>
</organism>
<dbReference type="Proteomes" id="UP000244223">
    <property type="component" value="Unassembled WGS sequence"/>
</dbReference>
<evidence type="ECO:0000313" key="2">
    <source>
        <dbReference type="Proteomes" id="UP000244223"/>
    </source>
</evidence>
<keyword evidence="2" id="KW-1185">Reference proteome</keyword>
<gene>
    <name evidence="1" type="ORF">C8N29_10339</name>
</gene>
<proteinExistence type="predicted"/>
<dbReference type="EMBL" id="QAON01000003">
    <property type="protein sequence ID" value="PTQ90286.1"/>
    <property type="molecule type" value="Genomic_DNA"/>
</dbReference>
<accession>A0A2T5J1G7</accession>
<reference evidence="1 2" key="1">
    <citation type="submission" date="2018-04" db="EMBL/GenBank/DDBJ databases">
        <title>Genomic Encyclopedia of Archaeal and Bacterial Type Strains, Phase II (KMG-II): from individual species to whole genera.</title>
        <authorList>
            <person name="Goeker M."/>
        </authorList>
    </citation>
    <scope>NUCLEOTIDE SEQUENCE [LARGE SCALE GENOMIC DNA]</scope>
    <source>
        <strain evidence="1 2">DSM 5822</strain>
    </source>
</reference>
<dbReference type="OrthoDB" id="8564199at2"/>
<name>A0A2T5J1G7_9GAMM</name>
<dbReference type="InterPro" id="IPR009678">
    <property type="entry name" value="Phage_tail_completion_R"/>
</dbReference>
<dbReference type="RefSeq" id="WP_107864735.1">
    <property type="nucleotide sequence ID" value="NZ_QAON01000003.1"/>
</dbReference>
<dbReference type="AlphaFoldDB" id="A0A2T5J1G7"/>
<protein>
    <submittedName>
        <fullName evidence="1">Tail completion protein R (GpR)</fullName>
    </submittedName>
</protein>
<evidence type="ECO:0000313" key="1">
    <source>
        <dbReference type="EMBL" id="PTQ90286.1"/>
    </source>
</evidence>
<sequence length="148" mass="16683">MNKLQDLRAQLLNFVDGLHDSPDTLLTFADKGKIVCNSLTLSFEYQYTANVILTDFSGDSDKVMLVLLAWYQQHQQDKCFPANFEFEADILANDKVDLSIKLELTERVIVSKNNMGQIESITHPAEPILDIETFAWPSGLFINGVANE</sequence>